<evidence type="ECO:0000256" key="1">
    <source>
        <dbReference type="SAM" id="MobiDB-lite"/>
    </source>
</evidence>
<accession>A0A437LXV2</accession>
<feature type="region of interest" description="Disordered" evidence="1">
    <location>
        <begin position="57"/>
        <end position="88"/>
    </location>
</feature>
<keyword evidence="2" id="KW-1133">Transmembrane helix</keyword>
<protein>
    <submittedName>
        <fullName evidence="3">Uncharacterized protein</fullName>
    </submittedName>
</protein>
<comment type="caution">
    <text evidence="3">The sequence shown here is derived from an EMBL/GenBank/DDBJ whole genome shotgun (WGS) entry which is preliminary data.</text>
</comment>
<dbReference type="AlphaFoldDB" id="A0A437LXV2"/>
<dbReference type="Proteomes" id="UP000282971">
    <property type="component" value="Unassembled WGS sequence"/>
</dbReference>
<reference evidence="3 4" key="1">
    <citation type="submission" date="2019-01" db="EMBL/GenBank/DDBJ databases">
        <authorList>
            <person name="Chen W.-M."/>
        </authorList>
    </citation>
    <scope>NUCLEOTIDE SEQUENCE [LARGE SCALE GENOMIC DNA]</scope>
    <source>
        <strain evidence="3 4">CCP-7</strain>
    </source>
</reference>
<feature type="transmembrane region" description="Helical" evidence="2">
    <location>
        <begin position="5"/>
        <end position="23"/>
    </location>
</feature>
<keyword evidence="2" id="KW-0472">Membrane</keyword>
<dbReference type="EMBL" id="SACN01000003">
    <property type="protein sequence ID" value="RVT90153.1"/>
    <property type="molecule type" value="Genomic_DNA"/>
</dbReference>
<name>A0A437LXV2_9SPHN</name>
<gene>
    <name evidence="3" type="ORF">EOD43_17765</name>
</gene>
<keyword evidence="2" id="KW-0812">Transmembrane</keyword>
<dbReference type="RefSeq" id="WP_127745404.1">
    <property type="nucleotide sequence ID" value="NZ_SACN01000003.1"/>
</dbReference>
<keyword evidence="4" id="KW-1185">Reference proteome</keyword>
<feature type="transmembrane region" description="Helical" evidence="2">
    <location>
        <begin position="29"/>
        <end position="49"/>
    </location>
</feature>
<proteinExistence type="predicted"/>
<organism evidence="3 4">
    <name type="scientific">Sphingomonas crocodyli</name>
    <dbReference type="NCBI Taxonomy" id="1979270"/>
    <lineage>
        <taxon>Bacteria</taxon>
        <taxon>Pseudomonadati</taxon>
        <taxon>Pseudomonadota</taxon>
        <taxon>Alphaproteobacteria</taxon>
        <taxon>Sphingomonadales</taxon>
        <taxon>Sphingomonadaceae</taxon>
        <taxon>Sphingomonas</taxon>
    </lineage>
</organism>
<evidence type="ECO:0000313" key="3">
    <source>
        <dbReference type="EMBL" id="RVT90153.1"/>
    </source>
</evidence>
<evidence type="ECO:0000313" key="4">
    <source>
        <dbReference type="Proteomes" id="UP000282971"/>
    </source>
</evidence>
<evidence type="ECO:0000256" key="2">
    <source>
        <dbReference type="SAM" id="Phobius"/>
    </source>
</evidence>
<sequence length="88" mass="10096">MQKRYIFLCAAGAIIILLLLILVDVDVGLPVINLLVWPAVAAAGILLLLKKRPRFRRRRSRRGALRSQRPGQPRLIREQPKSLPRRPR</sequence>